<protein>
    <submittedName>
        <fullName evidence="6">DNA-invertase from lambdoid prophage Rac</fullName>
    </submittedName>
</protein>
<accession>A0ABV2KQH7</accession>
<dbReference type="InterPro" id="IPR006118">
    <property type="entry name" value="Recombinase_CS"/>
</dbReference>
<reference evidence="6 7" key="1">
    <citation type="submission" date="2024-06" db="EMBL/GenBank/DDBJ databases">
        <title>Genomic Encyclopedia of Type Strains, Phase IV (KMG-IV): sequencing the most valuable type-strain genomes for metagenomic binning, comparative biology and taxonomic classification.</title>
        <authorList>
            <person name="Goeker M."/>
        </authorList>
    </citation>
    <scope>NUCLEOTIDE SEQUENCE [LARGE SCALE GENOMIC DNA]</scope>
    <source>
        <strain evidence="6 7">DSM 19730</strain>
    </source>
</reference>
<feature type="active site" description="O-(5'-phospho-DNA)-serine intermediate" evidence="4">
    <location>
        <position position="11"/>
    </location>
</feature>
<dbReference type="InterPro" id="IPR036162">
    <property type="entry name" value="Resolvase-like_N_sf"/>
</dbReference>
<dbReference type="PANTHER" id="PTHR30461:SF2">
    <property type="entry name" value="SERINE RECOMBINASE PINE-RELATED"/>
    <property type="match status" value="1"/>
</dbReference>
<evidence type="ECO:0000256" key="1">
    <source>
        <dbReference type="ARBA" id="ARBA00022908"/>
    </source>
</evidence>
<evidence type="ECO:0000313" key="7">
    <source>
        <dbReference type="Proteomes" id="UP001549143"/>
    </source>
</evidence>
<gene>
    <name evidence="6" type="ORF">ABID44_003662</name>
</gene>
<dbReference type="InterPro" id="IPR006119">
    <property type="entry name" value="Resolv_N"/>
</dbReference>
<keyword evidence="7" id="KW-1185">Reference proteome</keyword>
<keyword evidence="1" id="KW-0229">DNA integration</keyword>
<name>A0ABV2KQH7_9HYPH</name>
<proteinExistence type="predicted"/>
<dbReference type="PROSITE" id="PS51736">
    <property type="entry name" value="RECOMBINASES_3"/>
    <property type="match status" value="1"/>
</dbReference>
<keyword evidence="2" id="KW-0238">DNA-binding</keyword>
<comment type="caution">
    <text evidence="6">The sequence shown here is derived from an EMBL/GenBank/DDBJ whole genome shotgun (WGS) entry which is preliminary data.</text>
</comment>
<dbReference type="PROSITE" id="PS00397">
    <property type="entry name" value="RECOMBINASES_1"/>
    <property type="match status" value="1"/>
</dbReference>
<sequence length="69" mass="7747">MPRTFAYVRVSTMGQTTENQLQEIEAAGFQVEPRRIITETVSGSTAIVQRRGFSRLMDKLEAGDILICQ</sequence>
<dbReference type="Gene3D" id="3.40.50.1390">
    <property type="entry name" value="Resolvase, N-terminal catalytic domain"/>
    <property type="match status" value="1"/>
</dbReference>
<evidence type="ECO:0000256" key="4">
    <source>
        <dbReference type="PROSITE-ProRule" id="PRU10137"/>
    </source>
</evidence>
<evidence type="ECO:0000256" key="3">
    <source>
        <dbReference type="ARBA" id="ARBA00023172"/>
    </source>
</evidence>
<dbReference type="PANTHER" id="PTHR30461">
    <property type="entry name" value="DNA-INVERTASE FROM LAMBDOID PROPHAGE"/>
    <property type="match status" value="1"/>
</dbReference>
<evidence type="ECO:0000313" key="6">
    <source>
        <dbReference type="EMBL" id="MET3663306.1"/>
    </source>
</evidence>
<organism evidence="6 7">
    <name type="scientific">Aquamicrobium ahrensii</name>
    <dbReference type="NCBI Taxonomy" id="469551"/>
    <lineage>
        <taxon>Bacteria</taxon>
        <taxon>Pseudomonadati</taxon>
        <taxon>Pseudomonadota</taxon>
        <taxon>Alphaproteobacteria</taxon>
        <taxon>Hyphomicrobiales</taxon>
        <taxon>Phyllobacteriaceae</taxon>
        <taxon>Aquamicrobium</taxon>
    </lineage>
</organism>
<dbReference type="EMBL" id="JBEPMN010000024">
    <property type="protein sequence ID" value="MET3663306.1"/>
    <property type="molecule type" value="Genomic_DNA"/>
</dbReference>
<dbReference type="Proteomes" id="UP001549143">
    <property type="component" value="Unassembled WGS sequence"/>
</dbReference>
<keyword evidence="3" id="KW-0233">DNA recombination</keyword>
<evidence type="ECO:0000259" key="5">
    <source>
        <dbReference type="PROSITE" id="PS51736"/>
    </source>
</evidence>
<dbReference type="Pfam" id="PF00239">
    <property type="entry name" value="Resolvase"/>
    <property type="match status" value="1"/>
</dbReference>
<dbReference type="InterPro" id="IPR050639">
    <property type="entry name" value="SSR_resolvase"/>
</dbReference>
<evidence type="ECO:0000256" key="2">
    <source>
        <dbReference type="ARBA" id="ARBA00023125"/>
    </source>
</evidence>
<feature type="domain" description="Resolvase/invertase-type recombinase catalytic" evidence="5">
    <location>
        <begin position="3"/>
        <end position="69"/>
    </location>
</feature>
<dbReference type="SUPFAM" id="SSF53041">
    <property type="entry name" value="Resolvase-like"/>
    <property type="match status" value="1"/>
</dbReference>